<dbReference type="Pfam" id="PF07715">
    <property type="entry name" value="Plug"/>
    <property type="match status" value="1"/>
</dbReference>
<accession>A0A6N3GRX0</accession>
<dbReference type="InterPro" id="IPR039426">
    <property type="entry name" value="TonB-dep_rcpt-like"/>
</dbReference>
<comment type="similarity">
    <text evidence="7">Belongs to the TonB-dependent receptor family.</text>
</comment>
<dbReference type="Gene3D" id="2.40.170.20">
    <property type="entry name" value="TonB-dependent receptor, beta-barrel domain"/>
    <property type="match status" value="1"/>
</dbReference>
<dbReference type="PROSITE" id="PS52016">
    <property type="entry name" value="TONB_DEPENDENT_REC_3"/>
    <property type="match status" value="1"/>
</dbReference>
<dbReference type="FunFam" id="2.170.130.10:FF:000008">
    <property type="entry name" value="SusC/RagA family TonB-linked outer membrane protein"/>
    <property type="match status" value="1"/>
</dbReference>
<evidence type="ECO:0000256" key="2">
    <source>
        <dbReference type="ARBA" id="ARBA00022448"/>
    </source>
</evidence>
<dbReference type="InterPro" id="IPR036942">
    <property type="entry name" value="Beta-barrel_TonB_sf"/>
</dbReference>
<sequence>MFNSNLSLFIIVMKKVFRSAALLFLCTTMYAQDISQTMSMNLQNVTLKEFFKNLEAQTSFSVVYRDIILSENPDVVVSASNRPLKDILSQVLEKHGLSYKVSNKTIVIVKAEAQAPVKQRKTKKISGVITDETGLPVAGANIVVKGTTNGTISDMDGNFSLEAAPGEMLEISYIGFLPMEVKIDNKNTFDILMKEDAQGLDEVVVIGYGTVKKRDLTGAVASVNAAKISAVPTSTASEALQGRIPGVVVSNANWSPGSTPNVMIRGKRSITASNDPLYVIDGVPVTGGIGEISPSDIESMEVLKDASATAIYGARGANGVILITTKQGKSGKTQIDYNGYVGAQTILNQLDFWDGPEYAEYTRESYRNTSNNSIRYNSDVASKEQDMVCPGFTRDPSIMESVMMGWGDDGVYYPSHVRTTRYMDHVTRTGMVTDHQLSIRGGGERTNFLASATYNKNNGIFKDEDYERYSIRLNLNHEINKYVKIGAQTQYSHAIQQRGAGLASGWRLSPLAQLWDENGEIIPLPGSYNVYNTMMDLVPGAVDRPVKTTRYLGSYSLDIKLPVDGLKFRSNLGLDARTVQDYEFWSAKTSNRGMGTSYAKNAVDKYTMFTLENMLFYDKTFNDKHTLGVTLLQSIQEDKRESVNVAMENLPADNLKYYDLGSGLVTNTIGSSMIKWNMASFMGRINYNYLGRYLLTVSARYDGSSRLADGHKWVLFPSAALAWRINEESFMSSTSGWLDNLKLRLGFGKTGNSAVDPYQTKGTLSLIRYPFDNGGTPTIGYAPNAMANSLLTWETTDQWNLGIDFGVLRGRINGTIDLYMQNTHDLLLKRQLPVVSGFPDVLSNVGKTRNKGIEVSINSMNINSKDFQWTTDLMLSSNKEEIVELYNGKNDDIGSKWFIGQPVNVHYDYRKVGIWQNTESDLAEMAKFAANGTEFAPGDIKIQDVNGDYKITDADKQILGNPRPKLIASMVNTFNYKGFDLSVFLYASFGAMLYNDIYAVEHCGRNGGVKVDYWTPNNPTNAYPRPSIDEERPIYITSTYYEKADFLRVKTMTLGYTLPKTLTNKFLVEKLRVYFTAQNPFIFTNYTGIDPEAAKVNSAGNPETNGSGFGTPSVSSWIFGINLTL</sequence>
<keyword evidence="4 7" id="KW-0812">Transmembrane</keyword>
<dbReference type="SUPFAM" id="SSF56935">
    <property type="entry name" value="Porins"/>
    <property type="match status" value="1"/>
</dbReference>
<feature type="signal peptide" evidence="8">
    <location>
        <begin position="1"/>
        <end position="31"/>
    </location>
</feature>
<evidence type="ECO:0000259" key="9">
    <source>
        <dbReference type="Pfam" id="PF07715"/>
    </source>
</evidence>
<comment type="subcellular location">
    <subcellularLocation>
        <location evidence="1 7">Cell outer membrane</location>
        <topology evidence="1 7">Multi-pass membrane protein</topology>
    </subcellularLocation>
</comment>
<gene>
    <name evidence="10" type="ORF">PMLFYP103_03117</name>
</gene>
<dbReference type="FunFam" id="2.60.40.1120:FF:000003">
    <property type="entry name" value="Outer membrane protein Omp121"/>
    <property type="match status" value="1"/>
</dbReference>
<dbReference type="Pfam" id="PF13715">
    <property type="entry name" value="CarbopepD_reg_2"/>
    <property type="match status" value="1"/>
</dbReference>
<evidence type="ECO:0000256" key="8">
    <source>
        <dbReference type="SAM" id="SignalP"/>
    </source>
</evidence>
<protein>
    <submittedName>
        <fullName evidence="10">TonB-dependent Receptor Plug Domain protein</fullName>
    </submittedName>
</protein>
<organism evidence="10">
    <name type="scientific">Parabacteroides merdae</name>
    <dbReference type="NCBI Taxonomy" id="46503"/>
    <lineage>
        <taxon>Bacteria</taxon>
        <taxon>Pseudomonadati</taxon>
        <taxon>Bacteroidota</taxon>
        <taxon>Bacteroidia</taxon>
        <taxon>Bacteroidales</taxon>
        <taxon>Tannerellaceae</taxon>
        <taxon>Parabacteroides</taxon>
    </lineage>
</organism>
<keyword evidence="3 7" id="KW-1134">Transmembrane beta strand</keyword>
<keyword evidence="5 7" id="KW-0472">Membrane</keyword>
<dbReference type="AlphaFoldDB" id="A0A6N3GRX0"/>
<dbReference type="EMBL" id="CACRUV010000043">
    <property type="protein sequence ID" value="VYU66559.1"/>
    <property type="molecule type" value="Genomic_DNA"/>
</dbReference>
<evidence type="ECO:0000256" key="4">
    <source>
        <dbReference type="ARBA" id="ARBA00022692"/>
    </source>
</evidence>
<keyword evidence="10" id="KW-0675">Receptor</keyword>
<evidence type="ECO:0000256" key="6">
    <source>
        <dbReference type="ARBA" id="ARBA00023237"/>
    </source>
</evidence>
<dbReference type="Gene3D" id="2.170.130.10">
    <property type="entry name" value="TonB-dependent receptor, plug domain"/>
    <property type="match status" value="1"/>
</dbReference>
<dbReference type="NCBIfam" id="TIGR04057">
    <property type="entry name" value="SusC_RagA_signa"/>
    <property type="match status" value="1"/>
</dbReference>
<proteinExistence type="inferred from homology"/>
<keyword evidence="6 7" id="KW-0998">Cell outer membrane</keyword>
<dbReference type="NCBIfam" id="TIGR04056">
    <property type="entry name" value="OMP_RagA_SusC"/>
    <property type="match status" value="1"/>
</dbReference>
<evidence type="ECO:0000313" key="10">
    <source>
        <dbReference type="EMBL" id="VYU66559.1"/>
    </source>
</evidence>
<dbReference type="GO" id="GO:0009279">
    <property type="term" value="C:cell outer membrane"/>
    <property type="evidence" value="ECO:0007669"/>
    <property type="project" value="UniProtKB-SubCell"/>
</dbReference>
<evidence type="ECO:0000256" key="7">
    <source>
        <dbReference type="PROSITE-ProRule" id="PRU01360"/>
    </source>
</evidence>
<name>A0A6N3GRX0_9BACT</name>
<keyword evidence="2 7" id="KW-0813">Transport</keyword>
<dbReference type="InterPro" id="IPR023997">
    <property type="entry name" value="TonB-dep_OMP_SusC/RagA_CS"/>
</dbReference>
<feature type="chain" id="PRO_5026728014" evidence="8">
    <location>
        <begin position="32"/>
        <end position="1125"/>
    </location>
</feature>
<dbReference type="InterPro" id="IPR012910">
    <property type="entry name" value="Plug_dom"/>
</dbReference>
<keyword evidence="8" id="KW-0732">Signal</keyword>
<dbReference type="SUPFAM" id="SSF49464">
    <property type="entry name" value="Carboxypeptidase regulatory domain-like"/>
    <property type="match status" value="1"/>
</dbReference>
<dbReference type="Gene3D" id="2.60.40.1120">
    <property type="entry name" value="Carboxypeptidase-like, regulatory domain"/>
    <property type="match status" value="1"/>
</dbReference>
<reference evidence="10" key="1">
    <citation type="submission" date="2019-11" db="EMBL/GenBank/DDBJ databases">
        <authorList>
            <person name="Feng L."/>
        </authorList>
    </citation>
    <scope>NUCLEOTIDE SEQUENCE</scope>
    <source>
        <strain evidence="10">PmerdaeLFYP103</strain>
    </source>
</reference>
<dbReference type="InterPro" id="IPR008969">
    <property type="entry name" value="CarboxyPept-like_regulatory"/>
</dbReference>
<evidence type="ECO:0000256" key="1">
    <source>
        <dbReference type="ARBA" id="ARBA00004571"/>
    </source>
</evidence>
<evidence type="ECO:0000256" key="5">
    <source>
        <dbReference type="ARBA" id="ARBA00023136"/>
    </source>
</evidence>
<feature type="domain" description="TonB-dependent receptor plug" evidence="9">
    <location>
        <begin position="212"/>
        <end position="320"/>
    </location>
</feature>
<evidence type="ECO:0000256" key="3">
    <source>
        <dbReference type="ARBA" id="ARBA00022452"/>
    </source>
</evidence>
<dbReference type="InterPro" id="IPR023996">
    <property type="entry name" value="TonB-dep_OMP_SusC/RagA"/>
</dbReference>
<dbReference type="InterPro" id="IPR037066">
    <property type="entry name" value="Plug_dom_sf"/>
</dbReference>